<dbReference type="InParanoid" id="G4U2I5"/>
<comment type="similarity">
    <text evidence="1">Belongs to the Gfa family.</text>
</comment>
<dbReference type="GO" id="GO:0046872">
    <property type="term" value="F:metal ion binding"/>
    <property type="evidence" value="ECO:0007669"/>
    <property type="project" value="UniProtKB-KW"/>
</dbReference>
<reference evidence="6 7" key="1">
    <citation type="journal article" date="2011" name="PLoS Pathog.">
        <title>Endophytic Life Strategies Decoded by Genome and Transcriptome Analyses of the Mutualistic Root Symbiont Piriformospora indica.</title>
        <authorList>
            <person name="Zuccaro A."/>
            <person name="Lahrmann U."/>
            <person name="Guldener U."/>
            <person name="Langen G."/>
            <person name="Pfiffi S."/>
            <person name="Biedenkopf D."/>
            <person name="Wong P."/>
            <person name="Samans B."/>
            <person name="Grimm C."/>
            <person name="Basiewicz M."/>
            <person name="Murat C."/>
            <person name="Martin F."/>
            <person name="Kogel K.H."/>
        </authorList>
    </citation>
    <scope>NUCLEOTIDE SEQUENCE [LARGE SCALE GENOMIC DNA]</scope>
    <source>
        <strain evidence="6 7">DSM 11827</strain>
    </source>
</reference>
<proteinExistence type="inferred from homology"/>
<dbReference type="Gene3D" id="3.90.1590.10">
    <property type="entry name" value="glutathione-dependent formaldehyde- activating enzyme (gfa)"/>
    <property type="match status" value="1"/>
</dbReference>
<name>G4U2I5_SERID</name>
<dbReference type="OrthoDB" id="5422068at2759"/>
<dbReference type="Proteomes" id="UP000007148">
    <property type="component" value="Unassembled WGS sequence"/>
</dbReference>
<dbReference type="PANTHER" id="PTHR33337:SF40">
    <property type="entry name" value="CENP-V_GFA DOMAIN-CONTAINING PROTEIN-RELATED"/>
    <property type="match status" value="1"/>
</dbReference>
<evidence type="ECO:0000256" key="2">
    <source>
        <dbReference type="ARBA" id="ARBA00022723"/>
    </source>
</evidence>
<dbReference type="EMBL" id="CAFZ01001873">
    <property type="protein sequence ID" value="CCA77797.1"/>
    <property type="molecule type" value="Genomic_DNA"/>
</dbReference>
<keyword evidence="2" id="KW-0479">Metal-binding</keyword>
<keyword evidence="4" id="KW-0456">Lyase</keyword>
<dbReference type="HOGENOM" id="CLU_1355394_0_0_1"/>
<evidence type="ECO:0000259" key="5">
    <source>
        <dbReference type="PROSITE" id="PS51891"/>
    </source>
</evidence>
<evidence type="ECO:0000256" key="3">
    <source>
        <dbReference type="ARBA" id="ARBA00022833"/>
    </source>
</evidence>
<dbReference type="GO" id="GO:0016846">
    <property type="term" value="F:carbon-sulfur lyase activity"/>
    <property type="evidence" value="ECO:0007669"/>
    <property type="project" value="InterPro"/>
</dbReference>
<comment type="caution">
    <text evidence="6">The sequence shown here is derived from an EMBL/GenBank/DDBJ whole genome shotgun (WGS) entry which is preliminary data.</text>
</comment>
<accession>G4U2I5</accession>
<dbReference type="PANTHER" id="PTHR33337">
    <property type="entry name" value="GFA DOMAIN-CONTAINING PROTEIN"/>
    <property type="match status" value="1"/>
</dbReference>
<dbReference type="AlphaFoldDB" id="G4U2I5"/>
<protein>
    <recommendedName>
        <fullName evidence="5">CENP-V/GFA domain-containing protein</fullName>
    </recommendedName>
</protein>
<organism evidence="6 7">
    <name type="scientific">Serendipita indica (strain DSM 11827)</name>
    <name type="common">Root endophyte fungus</name>
    <name type="synonym">Piriformospora indica</name>
    <dbReference type="NCBI Taxonomy" id="1109443"/>
    <lineage>
        <taxon>Eukaryota</taxon>
        <taxon>Fungi</taxon>
        <taxon>Dikarya</taxon>
        <taxon>Basidiomycota</taxon>
        <taxon>Agaricomycotina</taxon>
        <taxon>Agaricomycetes</taxon>
        <taxon>Sebacinales</taxon>
        <taxon>Serendipitaceae</taxon>
        <taxon>Serendipita</taxon>
    </lineage>
</organism>
<gene>
    <name evidence="6" type="ORF">PIIN_03432</name>
</gene>
<dbReference type="InterPro" id="IPR011057">
    <property type="entry name" value="Mss4-like_sf"/>
</dbReference>
<evidence type="ECO:0000256" key="1">
    <source>
        <dbReference type="ARBA" id="ARBA00005495"/>
    </source>
</evidence>
<evidence type="ECO:0000313" key="6">
    <source>
        <dbReference type="EMBL" id="CCA77797.1"/>
    </source>
</evidence>
<dbReference type="PROSITE" id="PS51891">
    <property type="entry name" value="CENP_V_GFA"/>
    <property type="match status" value="1"/>
</dbReference>
<evidence type="ECO:0000313" key="7">
    <source>
        <dbReference type="Proteomes" id="UP000007148"/>
    </source>
</evidence>
<evidence type="ECO:0000256" key="4">
    <source>
        <dbReference type="ARBA" id="ARBA00023239"/>
    </source>
</evidence>
<feature type="domain" description="CENP-V/GFA" evidence="5">
    <location>
        <begin position="14"/>
        <end position="157"/>
    </location>
</feature>
<sequence>MSNAKAQSTTGFKLKGQCHCGLVTFEFSPASVVDLNDPALPESVKQTIAPPSEQKHPERGGNVNKWKSTWCHCNPCRRTVGALAVEFVSVPMNLITIKRDGIASYRSSNHATRQFCPKCGTSLFFVEDDEKSIDVTLASITTPNLFDYIEMIGHIWLEDAKDLVLDEAGKGGGLAGIMTDGGYRTKQGSKSEPFY</sequence>
<keyword evidence="3" id="KW-0862">Zinc</keyword>
<keyword evidence="7" id="KW-1185">Reference proteome</keyword>
<dbReference type="STRING" id="1109443.G4U2I5"/>
<dbReference type="InterPro" id="IPR006913">
    <property type="entry name" value="CENP-V/GFA"/>
</dbReference>
<dbReference type="Pfam" id="PF04828">
    <property type="entry name" value="GFA"/>
    <property type="match status" value="1"/>
</dbReference>
<dbReference type="SUPFAM" id="SSF51316">
    <property type="entry name" value="Mss4-like"/>
    <property type="match status" value="1"/>
</dbReference>